<dbReference type="PANTHER" id="PTHR12411">
    <property type="entry name" value="CYSTEINE PROTEASE FAMILY C1-RELATED"/>
    <property type="match status" value="1"/>
</dbReference>
<dbReference type="VEuPathDB" id="FungiDB:PYU1_G004223"/>
<dbReference type="InterPro" id="IPR003609">
    <property type="entry name" value="Pan_app"/>
</dbReference>
<reference evidence="8" key="1">
    <citation type="journal article" date="2010" name="Genome Biol.">
        <title>Genome sequence of the necrotrophic plant pathogen Pythium ultimum reveals original pathogenicity mechanisms and effector repertoire.</title>
        <authorList>
            <person name="Levesque C.A."/>
            <person name="Brouwer H."/>
            <person name="Cano L."/>
            <person name="Hamilton J.P."/>
            <person name="Holt C."/>
            <person name="Huitema E."/>
            <person name="Raffaele S."/>
            <person name="Robideau G.P."/>
            <person name="Thines M."/>
            <person name="Win J."/>
            <person name="Zerillo M.M."/>
            <person name="Beakes G.W."/>
            <person name="Boore J.L."/>
            <person name="Busam D."/>
            <person name="Dumas B."/>
            <person name="Ferriera S."/>
            <person name="Fuerstenberg S.I."/>
            <person name="Gachon C.M."/>
            <person name="Gaulin E."/>
            <person name="Govers F."/>
            <person name="Grenville-Briggs L."/>
            <person name="Horner N."/>
            <person name="Hostetler J."/>
            <person name="Jiang R.H."/>
            <person name="Johnson J."/>
            <person name="Krajaejun T."/>
            <person name="Lin H."/>
            <person name="Meijer H.J."/>
            <person name="Moore B."/>
            <person name="Morris P."/>
            <person name="Phuntmart V."/>
            <person name="Puiu D."/>
            <person name="Shetty J."/>
            <person name="Stajich J.E."/>
            <person name="Tripathy S."/>
            <person name="Wawra S."/>
            <person name="van West P."/>
            <person name="Whitty B.R."/>
            <person name="Coutinho P.M."/>
            <person name="Henrissat B."/>
            <person name="Martin F."/>
            <person name="Thomas P.D."/>
            <person name="Tyler B.M."/>
            <person name="De Vries R.P."/>
            <person name="Kamoun S."/>
            <person name="Yandell M."/>
            <person name="Tisserat N."/>
            <person name="Buell C.R."/>
        </authorList>
    </citation>
    <scope>NUCLEOTIDE SEQUENCE</scope>
    <source>
        <strain evidence="8">DAOM:BR144</strain>
    </source>
</reference>
<dbReference type="SUPFAM" id="SSF54001">
    <property type="entry name" value="Cysteine proteinases"/>
    <property type="match status" value="1"/>
</dbReference>
<keyword evidence="2" id="KW-0677">Repeat</keyword>
<evidence type="ECO:0000313" key="8">
    <source>
        <dbReference type="Proteomes" id="UP000019132"/>
    </source>
</evidence>
<keyword evidence="8" id="KW-1185">Reference proteome</keyword>
<dbReference type="InterPro" id="IPR013128">
    <property type="entry name" value="Peptidase_C1A"/>
</dbReference>
<dbReference type="InterPro" id="IPR000668">
    <property type="entry name" value="Peptidase_C1A_C"/>
</dbReference>
<keyword evidence="4" id="KW-1015">Disulfide bond</keyword>
<dbReference type="PROSITE" id="PS50948">
    <property type="entry name" value="PAN"/>
    <property type="match status" value="2"/>
</dbReference>
<dbReference type="InterPro" id="IPR000177">
    <property type="entry name" value="Apple"/>
</dbReference>
<feature type="chain" id="PRO_5018791795" description="Apple domain-containing protein" evidence="5">
    <location>
        <begin position="22"/>
        <end position="572"/>
    </location>
</feature>
<dbReference type="Pfam" id="PF00112">
    <property type="entry name" value="Peptidase_C1"/>
    <property type="match status" value="2"/>
</dbReference>
<dbReference type="STRING" id="431595.K3WGZ2"/>
<feature type="domain" description="Apple" evidence="6">
    <location>
        <begin position="504"/>
        <end position="572"/>
    </location>
</feature>
<dbReference type="GO" id="GO:0006508">
    <property type="term" value="P:proteolysis"/>
    <property type="evidence" value="ECO:0007669"/>
    <property type="project" value="InterPro"/>
</dbReference>
<dbReference type="eggNOG" id="KOG1543">
    <property type="taxonomic scope" value="Eukaryota"/>
</dbReference>
<evidence type="ECO:0000256" key="5">
    <source>
        <dbReference type="SAM" id="SignalP"/>
    </source>
</evidence>
<evidence type="ECO:0000256" key="3">
    <source>
        <dbReference type="ARBA" id="ARBA00023145"/>
    </source>
</evidence>
<name>K3WGZ2_GLOUD</name>
<dbReference type="Pfam" id="PF14295">
    <property type="entry name" value="PAN_4"/>
    <property type="match status" value="2"/>
</dbReference>
<evidence type="ECO:0000256" key="1">
    <source>
        <dbReference type="ARBA" id="ARBA00008455"/>
    </source>
</evidence>
<dbReference type="HOGENOM" id="CLU_029756_1_0_1"/>
<evidence type="ECO:0000256" key="4">
    <source>
        <dbReference type="ARBA" id="ARBA00023157"/>
    </source>
</evidence>
<evidence type="ECO:0000259" key="6">
    <source>
        <dbReference type="PROSITE" id="PS50948"/>
    </source>
</evidence>
<reference evidence="7" key="3">
    <citation type="submission" date="2015-02" db="UniProtKB">
        <authorList>
            <consortium name="EnsemblProtists"/>
        </authorList>
    </citation>
    <scope>IDENTIFICATION</scope>
    <source>
        <strain evidence="7">DAOM BR144</strain>
    </source>
</reference>
<dbReference type="Proteomes" id="UP000019132">
    <property type="component" value="Unassembled WGS sequence"/>
</dbReference>
<accession>K3WGZ2</accession>
<dbReference type="InParanoid" id="K3WGZ2"/>
<evidence type="ECO:0000256" key="2">
    <source>
        <dbReference type="ARBA" id="ARBA00022737"/>
    </source>
</evidence>
<protein>
    <recommendedName>
        <fullName evidence="6">Apple domain-containing protein</fullName>
    </recommendedName>
</protein>
<dbReference type="CDD" id="cd02248">
    <property type="entry name" value="Peptidase_C1A"/>
    <property type="match status" value="1"/>
</dbReference>
<sequence length="572" mass="61177">MKPSFVALFVLALVRSSSTLAQSDDLQAEFLRWKASPAGQIAYRDGHVPDHASRTRGLAAADVDVPTTKELLRFENAKATIAQLEQEQPHAKFTLNTPFALLTSDEFAAYVQKNDIDGFRKVLDEQLETQTSSNSSMHAIDDHRRRLKAAATEFDVDWVRMKCVNPPKDQGQCSVSGAFSTVGALESGYCARSGALYDLSVQDVISCGNPTGKDACHSGSVQDLGAYFFFGDNIEDAVSLEAYVSSAPVTTLATTGVPAFQFYGGGVITGNDTSCASATTDSALLIVGYGILDGKAYWKVRNNWGPWWGNSGYAFVERGYTGSANGACGVETRAYWPVFKDASNAGVTLRCSALRPNVELVGETLATQSPVQVEDCCDLCRERVGCLGFTYNASASSCILKATIQGEAANTNTKSGTVLPKDLQQCSIQYHIDYPGNDVLLTRASSAGECCDKCSSYDPCHAFTWTQYNGGSCYMKSKRPVEAVTRPPADDWSAYFQSSTVYKCQPLQSNTDLLGKDIGSVLSSTAAECCGLCRATSGCGAFSWNAYNGGTCWLKEVGATPIAAAGVTAGML</sequence>
<keyword evidence="5" id="KW-0732">Signal</keyword>
<organism evidence="7 8">
    <name type="scientific">Globisporangium ultimum (strain ATCC 200006 / CBS 805.95 / DAOM BR144)</name>
    <name type="common">Pythium ultimum</name>
    <dbReference type="NCBI Taxonomy" id="431595"/>
    <lineage>
        <taxon>Eukaryota</taxon>
        <taxon>Sar</taxon>
        <taxon>Stramenopiles</taxon>
        <taxon>Oomycota</taxon>
        <taxon>Peronosporomycetes</taxon>
        <taxon>Pythiales</taxon>
        <taxon>Pythiaceae</taxon>
        <taxon>Globisporangium</taxon>
    </lineage>
</organism>
<dbReference type="CDD" id="cd01100">
    <property type="entry name" value="APPLE_Factor_XI_like"/>
    <property type="match status" value="2"/>
</dbReference>
<dbReference type="EMBL" id="GL376567">
    <property type="status" value="NOT_ANNOTATED_CDS"/>
    <property type="molecule type" value="Genomic_DNA"/>
</dbReference>
<feature type="signal peptide" evidence="5">
    <location>
        <begin position="1"/>
        <end position="21"/>
    </location>
</feature>
<keyword evidence="3" id="KW-0865">Zymogen</keyword>
<dbReference type="InterPro" id="IPR039417">
    <property type="entry name" value="Peptidase_C1A_papain-like"/>
</dbReference>
<dbReference type="Gene3D" id="3.50.4.10">
    <property type="entry name" value="Hepatocyte Growth Factor"/>
    <property type="match status" value="3"/>
</dbReference>
<dbReference type="Pfam" id="PF00024">
    <property type="entry name" value="PAN_1"/>
    <property type="match status" value="1"/>
</dbReference>
<dbReference type="SMART" id="SM00645">
    <property type="entry name" value="Pept_C1"/>
    <property type="match status" value="1"/>
</dbReference>
<dbReference type="EnsemblProtists" id="PYU1_T004233">
    <property type="protein sequence ID" value="PYU1_T004233"/>
    <property type="gene ID" value="PYU1_G004223"/>
</dbReference>
<feature type="domain" description="Apple" evidence="6">
    <location>
        <begin position="351"/>
        <end position="426"/>
    </location>
</feature>
<dbReference type="AlphaFoldDB" id="K3WGZ2"/>
<dbReference type="GO" id="GO:0008234">
    <property type="term" value="F:cysteine-type peptidase activity"/>
    <property type="evidence" value="ECO:0007669"/>
    <property type="project" value="InterPro"/>
</dbReference>
<evidence type="ECO:0000313" key="7">
    <source>
        <dbReference type="EnsemblProtists" id="PYU1_T004233"/>
    </source>
</evidence>
<dbReference type="InterPro" id="IPR038765">
    <property type="entry name" value="Papain-like_cys_pep_sf"/>
</dbReference>
<dbReference type="GO" id="GO:0005576">
    <property type="term" value="C:extracellular region"/>
    <property type="evidence" value="ECO:0007669"/>
    <property type="project" value="InterPro"/>
</dbReference>
<dbReference type="Gene3D" id="3.90.70.10">
    <property type="entry name" value="Cysteine proteinases"/>
    <property type="match status" value="2"/>
</dbReference>
<proteinExistence type="inferred from homology"/>
<dbReference type="SMART" id="SM00223">
    <property type="entry name" value="APPLE"/>
    <property type="match status" value="3"/>
</dbReference>
<reference evidence="8" key="2">
    <citation type="submission" date="2010-04" db="EMBL/GenBank/DDBJ databases">
        <authorList>
            <person name="Buell R."/>
            <person name="Hamilton J."/>
            <person name="Hostetler J."/>
        </authorList>
    </citation>
    <scope>NUCLEOTIDE SEQUENCE [LARGE SCALE GENOMIC DNA]</scope>
    <source>
        <strain evidence="8">DAOM:BR144</strain>
    </source>
</reference>
<comment type="similarity">
    <text evidence="1">Belongs to the peptidase C1 family.</text>
</comment>